<comment type="cofactor">
    <cofactor evidence="6">
        <name>Zn(2+)</name>
        <dbReference type="ChEBI" id="CHEBI:29105"/>
    </cofactor>
    <text evidence="6">Binds 1 zinc ion.</text>
</comment>
<comment type="caution">
    <text evidence="8">The sequence shown here is derived from an EMBL/GenBank/DDBJ whole genome shotgun (WGS) entry which is preliminary data.</text>
</comment>
<dbReference type="RefSeq" id="WP_053428521.1">
    <property type="nucleotide sequence ID" value="NZ_LGUE01000004.1"/>
</dbReference>
<dbReference type="InterPro" id="IPR001567">
    <property type="entry name" value="Pept_M3A_M3B_dom"/>
</dbReference>
<evidence type="ECO:0000313" key="8">
    <source>
        <dbReference type="EMBL" id="KON84916.1"/>
    </source>
</evidence>
<organism evidence="8 9">
    <name type="scientific">Rossellomorea marisflavi</name>
    <dbReference type="NCBI Taxonomy" id="189381"/>
    <lineage>
        <taxon>Bacteria</taxon>
        <taxon>Bacillati</taxon>
        <taxon>Bacillota</taxon>
        <taxon>Bacilli</taxon>
        <taxon>Bacillales</taxon>
        <taxon>Bacillaceae</taxon>
        <taxon>Rossellomorea</taxon>
    </lineage>
</organism>
<evidence type="ECO:0000256" key="4">
    <source>
        <dbReference type="ARBA" id="ARBA00022833"/>
    </source>
</evidence>
<evidence type="ECO:0000256" key="2">
    <source>
        <dbReference type="ARBA" id="ARBA00022723"/>
    </source>
</evidence>
<keyword evidence="3 6" id="KW-0378">Hydrolase</keyword>
<name>A0A0M0G663_9BACI</name>
<comment type="similarity">
    <text evidence="6">Belongs to the peptidase M3 family.</text>
</comment>
<evidence type="ECO:0000256" key="3">
    <source>
        <dbReference type="ARBA" id="ARBA00022801"/>
    </source>
</evidence>
<dbReference type="Proteomes" id="UP000037405">
    <property type="component" value="Unassembled WGS sequence"/>
</dbReference>
<dbReference type="OrthoDB" id="9769691at2"/>
<evidence type="ECO:0000256" key="1">
    <source>
        <dbReference type="ARBA" id="ARBA00022670"/>
    </source>
</evidence>
<proteinExistence type="inferred from homology"/>
<evidence type="ECO:0000313" key="9">
    <source>
        <dbReference type="Proteomes" id="UP000037405"/>
    </source>
</evidence>
<reference evidence="9" key="1">
    <citation type="submission" date="2015-07" db="EMBL/GenBank/DDBJ databases">
        <title>Fjat-14235 jcm11544.</title>
        <authorList>
            <person name="Liu B."/>
            <person name="Wang J."/>
            <person name="Zhu Y."/>
            <person name="Liu G."/>
            <person name="Chen Q."/>
            <person name="Chen Z."/>
            <person name="Lan J."/>
            <person name="Che J."/>
            <person name="Ge C."/>
            <person name="Shi H."/>
            <person name="Pan Z."/>
            <person name="Liu X."/>
        </authorList>
    </citation>
    <scope>NUCLEOTIDE SEQUENCE [LARGE SCALE GENOMIC DNA]</scope>
    <source>
        <strain evidence="9">JCM 11544</strain>
    </source>
</reference>
<keyword evidence="4 6" id="KW-0862">Zinc</keyword>
<keyword evidence="2 6" id="KW-0479">Metal-binding</keyword>
<dbReference type="PANTHER" id="PTHR34217:SF1">
    <property type="entry name" value="CARBOXYPEPTIDASE 1"/>
    <property type="match status" value="1"/>
</dbReference>
<dbReference type="GO" id="GO:0004222">
    <property type="term" value="F:metalloendopeptidase activity"/>
    <property type="evidence" value="ECO:0007669"/>
    <property type="project" value="InterPro"/>
</dbReference>
<dbReference type="AlphaFoldDB" id="A0A0M0G663"/>
<keyword evidence="5 6" id="KW-0482">Metalloprotease</keyword>
<dbReference type="PATRIC" id="fig|189381.12.peg.2647"/>
<evidence type="ECO:0000256" key="6">
    <source>
        <dbReference type="RuleBase" id="RU003435"/>
    </source>
</evidence>
<evidence type="ECO:0000256" key="5">
    <source>
        <dbReference type="ARBA" id="ARBA00023049"/>
    </source>
</evidence>
<dbReference type="PANTHER" id="PTHR34217">
    <property type="entry name" value="METAL-DEPENDENT CARBOXYPEPTIDASE"/>
    <property type="match status" value="1"/>
</dbReference>
<sequence>MKTLYKPTRWNLNTLLSGLDMDRWDQQLNTIGETLLSFNSTEMPEEQDIRRLSDIIQYLDSAESFYYCLTVEEIAPTTLSSFHSTITSLTSEARTIRSNWQELLDTMSHAQREGWSKTIPNRLFIAELTYRNRSVGSLTTLKSLEERYLVEVGNLTVHADLGEGETILPFSEANKIAMTHADPAIRERAFQGLNRALQEKAPEAASIYNEMVGSRLEDHKQDHVDYLDDSLAANGISGATLQAMWDAVDAHLDGFSAYLTIKAKEHSKEKLSWLELMTSPEDASPKVPFPQAIEGILTSLKTIDPKMTDFVKEALSNGWVDAEARPGKPSGGFCAPFLAQGESRIYLSYDNSLDSARRLAHELGHAWHFKQMKTRNTLSSLDETLEMTTAESASILFETALIDEVIQGTHDPAIKKSILGWKVERNINYLMSIRAAYLFETAFYEKRKSGPLPAEEMEALLLASQQKAYGNRLKEYEPCLWMKYPHFFRADLSFYNYPYSFGFLFSIGLLELAHEHDGFAHRFQSFLSETGMLPLEELTKKHFNIDLSHPAFWEQTMRRVVEDVNEYKKCT</sequence>
<dbReference type="Gene3D" id="1.10.1370.20">
    <property type="entry name" value="Oligoendopeptidase f, C-terminal domain"/>
    <property type="match status" value="1"/>
</dbReference>
<evidence type="ECO:0000259" key="7">
    <source>
        <dbReference type="Pfam" id="PF01432"/>
    </source>
</evidence>
<dbReference type="InterPro" id="IPR001333">
    <property type="entry name" value="Peptidase_M32_Taq"/>
</dbReference>
<feature type="domain" description="Peptidase M3A/M3B catalytic" evidence="7">
    <location>
        <begin position="178"/>
        <end position="557"/>
    </location>
</feature>
<dbReference type="EMBL" id="LGUE01000004">
    <property type="protein sequence ID" value="KON84916.1"/>
    <property type="molecule type" value="Genomic_DNA"/>
</dbReference>
<dbReference type="SUPFAM" id="SSF55486">
    <property type="entry name" value="Metalloproteases ('zincins'), catalytic domain"/>
    <property type="match status" value="1"/>
</dbReference>
<keyword evidence="1 6" id="KW-0645">Protease</keyword>
<gene>
    <name evidence="8" type="ORF">AF331_13015</name>
</gene>
<dbReference type="GO" id="GO:0006508">
    <property type="term" value="P:proteolysis"/>
    <property type="evidence" value="ECO:0007669"/>
    <property type="project" value="UniProtKB-KW"/>
</dbReference>
<keyword evidence="9" id="KW-1185">Reference proteome</keyword>
<dbReference type="InterPro" id="IPR042088">
    <property type="entry name" value="OligoPept_F_C"/>
</dbReference>
<dbReference type="Pfam" id="PF01432">
    <property type="entry name" value="Peptidase_M3"/>
    <property type="match status" value="1"/>
</dbReference>
<dbReference type="GO" id="GO:0004181">
    <property type="term" value="F:metallocarboxypeptidase activity"/>
    <property type="evidence" value="ECO:0007669"/>
    <property type="project" value="InterPro"/>
</dbReference>
<accession>A0A0M0G663</accession>
<protein>
    <recommendedName>
        <fullName evidence="7">Peptidase M3A/M3B catalytic domain-containing protein</fullName>
    </recommendedName>
</protein>
<dbReference type="GO" id="GO:0046872">
    <property type="term" value="F:metal ion binding"/>
    <property type="evidence" value="ECO:0007669"/>
    <property type="project" value="UniProtKB-UniRule"/>
</dbReference>